<dbReference type="InterPro" id="IPR003825">
    <property type="entry name" value="Colicin-V_CvpA"/>
</dbReference>
<comment type="subcellular location">
    <subcellularLocation>
        <location evidence="1">Membrane</location>
        <topology evidence="1">Multi-pass membrane protein</topology>
    </subcellularLocation>
</comment>
<feature type="transmembrane region" description="Helical" evidence="6">
    <location>
        <begin position="60"/>
        <end position="81"/>
    </location>
</feature>
<dbReference type="EMBL" id="SPVH01000001">
    <property type="protein sequence ID" value="TFW15082.1"/>
    <property type="molecule type" value="Genomic_DNA"/>
</dbReference>
<dbReference type="GO" id="GO:0016020">
    <property type="term" value="C:membrane"/>
    <property type="evidence" value="ECO:0007669"/>
    <property type="project" value="UniProtKB-SubCell"/>
</dbReference>
<dbReference type="Pfam" id="PF02674">
    <property type="entry name" value="Colicin_V"/>
    <property type="match status" value="1"/>
</dbReference>
<evidence type="ECO:0000256" key="1">
    <source>
        <dbReference type="ARBA" id="ARBA00004141"/>
    </source>
</evidence>
<keyword evidence="4 6" id="KW-0472">Membrane</keyword>
<feature type="region of interest" description="Disordered" evidence="5">
    <location>
        <begin position="176"/>
        <end position="198"/>
    </location>
</feature>
<dbReference type="AlphaFoldDB" id="A0A4Y9S1C7"/>
<feature type="transmembrane region" description="Helical" evidence="6">
    <location>
        <begin position="28"/>
        <end position="48"/>
    </location>
</feature>
<keyword evidence="3 6" id="KW-1133">Transmembrane helix</keyword>
<dbReference type="RefSeq" id="WP_135193079.1">
    <property type="nucleotide sequence ID" value="NZ_SPVH01000001.1"/>
</dbReference>
<accession>A0A4Y9S1C7</accession>
<gene>
    <name evidence="7" type="ORF">EGY25_00350</name>
</gene>
<evidence type="ECO:0000256" key="4">
    <source>
        <dbReference type="ARBA" id="ARBA00023136"/>
    </source>
</evidence>
<reference evidence="7 8" key="1">
    <citation type="submission" date="2019-03" db="EMBL/GenBank/DDBJ databases">
        <title>Draft genome of Brevundimonas sp. a heavy metal resistant soil bacteria.</title>
        <authorList>
            <person name="Soto J."/>
        </authorList>
    </citation>
    <scope>NUCLEOTIDE SEQUENCE [LARGE SCALE GENOMIC DNA]</scope>
    <source>
        <strain evidence="7 8">B-10</strain>
    </source>
</reference>
<keyword evidence="2 6" id="KW-0812">Transmembrane</keyword>
<sequence length="198" mass="20801">MTGYDVFAIVVILFSVAAGWVRGGVREIITLLSATLAALVALISLPWTASIGRSFVDPEWAGSILAAVLTFFVVYFGLRLVGSMISKSAKDNPHLGGVDRVFGLLIGGIRALVLIGAVHLVVVAALPGERTPRWLTNAALYPVSAMGARAIQIVLPSLGRGADAITPVVDSSVRRGFSDDEALPRTQSEPNSPREAAP</sequence>
<evidence type="ECO:0000256" key="6">
    <source>
        <dbReference type="SAM" id="Phobius"/>
    </source>
</evidence>
<dbReference type="OrthoDB" id="7185709at2"/>
<evidence type="ECO:0000313" key="7">
    <source>
        <dbReference type="EMBL" id="TFW15082.1"/>
    </source>
</evidence>
<feature type="transmembrane region" description="Helical" evidence="6">
    <location>
        <begin position="6"/>
        <end position="21"/>
    </location>
</feature>
<evidence type="ECO:0000256" key="2">
    <source>
        <dbReference type="ARBA" id="ARBA00022692"/>
    </source>
</evidence>
<comment type="caution">
    <text evidence="7">The sequence shown here is derived from an EMBL/GenBank/DDBJ whole genome shotgun (WGS) entry which is preliminary data.</text>
</comment>
<keyword evidence="8" id="KW-1185">Reference proteome</keyword>
<dbReference type="GO" id="GO:0009403">
    <property type="term" value="P:toxin biosynthetic process"/>
    <property type="evidence" value="ECO:0007669"/>
    <property type="project" value="InterPro"/>
</dbReference>
<dbReference type="PANTHER" id="PTHR36926:SF1">
    <property type="entry name" value="COLICIN V PRODUCTION PROTEIN"/>
    <property type="match status" value="1"/>
</dbReference>
<evidence type="ECO:0000256" key="3">
    <source>
        <dbReference type="ARBA" id="ARBA00022989"/>
    </source>
</evidence>
<dbReference type="InterPro" id="IPR052719">
    <property type="entry name" value="CvpA-like"/>
</dbReference>
<proteinExistence type="predicted"/>
<evidence type="ECO:0000256" key="5">
    <source>
        <dbReference type="SAM" id="MobiDB-lite"/>
    </source>
</evidence>
<name>A0A4Y9S1C7_9CAUL</name>
<evidence type="ECO:0000313" key="8">
    <source>
        <dbReference type="Proteomes" id="UP000298216"/>
    </source>
</evidence>
<dbReference type="Proteomes" id="UP000298216">
    <property type="component" value="Unassembled WGS sequence"/>
</dbReference>
<organism evidence="7 8">
    <name type="scientific">Brevundimonas intermedia</name>
    <dbReference type="NCBI Taxonomy" id="74315"/>
    <lineage>
        <taxon>Bacteria</taxon>
        <taxon>Pseudomonadati</taxon>
        <taxon>Pseudomonadota</taxon>
        <taxon>Alphaproteobacteria</taxon>
        <taxon>Caulobacterales</taxon>
        <taxon>Caulobacteraceae</taxon>
        <taxon>Brevundimonas</taxon>
    </lineage>
</organism>
<dbReference type="PANTHER" id="PTHR36926">
    <property type="entry name" value="COLICIN V PRODUCTION PROTEIN"/>
    <property type="match status" value="1"/>
</dbReference>
<protein>
    <submittedName>
        <fullName evidence="7">CvpA family protein</fullName>
    </submittedName>
</protein>
<feature type="transmembrane region" description="Helical" evidence="6">
    <location>
        <begin position="101"/>
        <end position="126"/>
    </location>
</feature>